<proteinExistence type="predicted"/>
<evidence type="ECO:0000313" key="2">
    <source>
        <dbReference type="EMBL" id="CAG8814896.1"/>
    </source>
</evidence>
<keyword evidence="3" id="KW-1185">Reference proteome</keyword>
<feature type="region of interest" description="Disordered" evidence="1">
    <location>
        <begin position="124"/>
        <end position="144"/>
    </location>
</feature>
<accession>A0ABN7W3Z2</accession>
<comment type="caution">
    <text evidence="2">The sequence shown here is derived from an EMBL/GenBank/DDBJ whole genome shotgun (WGS) entry which is preliminary data.</text>
</comment>
<protein>
    <submittedName>
        <fullName evidence="2">31310_t:CDS:1</fullName>
    </submittedName>
</protein>
<organism evidence="2 3">
    <name type="scientific">Gigaspora margarita</name>
    <dbReference type="NCBI Taxonomy" id="4874"/>
    <lineage>
        <taxon>Eukaryota</taxon>
        <taxon>Fungi</taxon>
        <taxon>Fungi incertae sedis</taxon>
        <taxon>Mucoromycota</taxon>
        <taxon>Glomeromycotina</taxon>
        <taxon>Glomeromycetes</taxon>
        <taxon>Diversisporales</taxon>
        <taxon>Gigasporaceae</taxon>
        <taxon>Gigaspora</taxon>
    </lineage>
</organism>
<dbReference type="Proteomes" id="UP000789901">
    <property type="component" value="Unassembled WGS sequence"/>
</dbReference>
<reference evidence="2 3" key="1">
    <citation type="submission" date="2021-06" db="EMBL/GenBank/DDBJ databases">
        <authorList>
            <person name="Kallberg Y."/>
            <person name="Tangrot J."/>
            <person name="Rosling A."/>
        </authorList>
    </citation>
    <scope>NUCLEOTIDE SEQUENCE [LARGE SCALE GENOMIC DNA]</scope>
    <source>
        <strain evidence="2 3">120-4 pot B 10/14</strain>
    </source>
</reference>
<sequence length="235" mass="27159">MERILKYKDFFGFIPQEALYPDQELKRRISKTDRSIAKWLGINDLNMICLIREAMELHKWIGYKKAINKEITEKEQYFFNIIETEEDETKKFNQNILLATELQNISNQPNAPSQELLNLDNHNQESTLDEPRSKNATSSPSLSIEEEFTRETLSFNKNKIKCTIWDIPNETSAVRIKKSLSFYGRTTIQSTMANGKSKAIYVEILDQVRLAEVLDEEAGLGVHLKKGTINAIQIK</sequence>
<evidence type="ECO:0000256" key="1">
    <source>
        <dbReference type="SAM" id="MobiDB-lite"/>
    </source>
</evidence>
<name>A0ABN7W3Z2_GIGMA</name>
<feature type="non-terminal residue" evidence="2">
    <location>
        <position position="235"/>
    </location>
</feature>
<gene>
    <name evidence="2" type="ORF">GMARGA_LOCUS26156</name>
</gene>
<dbReference type="EMBL" id="CAJVQB010029994">
    <property type="protein sequence ID" value="CAG8814896.1"/>
    <property type="molecule type" value="Genomic_DNA"/>
</dbReference>
<evidence type="ECO:0000313" key="3">
    <source>
        <dbReference type="Proteomes" id="UP000789901"/>
    </source>
</evidence>